<evidence type="ECO:0000259" key="2">
    <source>
        <dbReference type="Pfam" id="PF05193"/>
    </source>
</evidence>
<dbReference type="InterPro" id="IPR011765">
    <property type="entry name" value="Pept_M16_N"/>
</dbReference>
<organism evidence="3 4">
    <name type="scientific">Maledivibacter halophilus</name>
    <dbReference type="NCBI Taxonomy" id="36842"/>
    <lineage>
        <taxon>Bacteria</taxon>
        <taxon>Bacillati</taxon>
        <taxon>Bacillota</taxon>
        <taxon>Clostridia</taxon>
        <taxon>Peptostreptococcales</taxon>
        <taxon>Caminicellaceae</taxon>
        <taxon>Maledivibacter</taxon>
    </lineage>
</organism>
<dbReference type="RefSeq" id="WP_079492995.1">
    <property type="nucleotide sequence ID" value="NZ_FUZT01000008.1"/>
</dbReference>
<dbReference type="Pfam" id="PF00675">
    <property type="entry name" value="Peptidase_M16"/>
    <property type="match status" value="1"/>
</dbReference>
<keyword evidence="4" id="KW-1185">Reference proteome</keyword>
<dbReference type="AlphaFoldDB" id="A0A1T5LSN0"/>
<dbReference type="InterPro" id="IPR050361">
    <property type="entry name" value="MPP/UQCRC_Complex"/>
</dbReference>
<feature type="domain" description="Peptidase M16 C-terminal" evidence="2">
    <location>
        <begin position="184"/>
        <end position="363"/>
    </location>
</feature>
<protein>
    <submittedName>
        <fullName evidence="3">Predicted Zn-dependent peptidase</fullName>
    </submittedName>
</protein>
<dbReference type="InterPro" id="IPR007863">
    <property type="entry name" value="Peptidase_M16_C"/>
</dbReference>
<evidence type="ECO:0000313" key="4">
    <source>
        <dbReference type="Proteomes" id="UP000190285"/>
    </source>
</evidence>
<dbReference type="OrthoDB" id="9811314at2"/>
<gene>
    <name evidence="3" type="ORF">SAMN02194393_03230</name>
</gene>
<dbReference type="InterPro" id="IPR011249">
    <property type="entry name" value="Metalloenz_LuxS/M16"/>
</dbReference>
<dbReference type="GO" id="GO:0046872">
    <property type="term" value="F:metal ion binding"/>
    <property type="evidence" value="ECO:0007669"/>
    <property type="project" value="InterPro"/>
</dbReference>
<feature type="domain" description="Peptidase M16 N-terminal" evidence="1">
    <location>
        <begin position="65"/>
        <end position="177"/>
    </location>
</feature>
<dbReference type="EMBL" id="FUZT01000008">
    <property type="protein sequence ID" value="SKC78894.1"/>
    <property type="molecule type" value="Genomic_DNA"/>
</dbReference>
<dbReference type="Gene3D" id="3.30.830.10">
    <property type="entry name" value="Metalloenzyme, LuxS/M16 peptidase-like"/>
    <property type="match status" value="2"/>
</dbReference>
<evidence type="ECO:0000313" key="3">
    <source>
        <dbReference type="EMBL" id="SKC78894.1"/>
    </source>
</evidence>
<dbReference type="Proteomes" id="UP000190285">
    <property type="component" value="Unassembled WGS sequence"/>
</dbReference>
<sequence length="430" mass="49618">MVKREIYSDILREKIVYRKLENGLEIFVLPKKDYTKKFAIFGTHYGSIDNKFIIPGENKAIEVPEGIAHFLEHKLFESEEGGVFNRFSKLGSDVNAYTNFNSTCYLFSCTDKFLENLSILIDFVQSPYLTHENVEKEKGIIEQEIRMYEDNPNWKVFFNGLKGLYINHPVKIDIAGTVDSIYRINKEELLKCYNTFYVPNNMVIFIVGDVDADEACNTIEKNLKAGFKPLNGEVKRILPDEPDNVKESRIEEDLSVSMPLFNIAFKNTNNDLSGKNLLKQDIETKVILDTVFGKSSEIYRRLYNDGLINENFETEYTFDTSYGHSIIGGESKDPNKVYEAICEEIERLKNDGLDVESFERVKKKAIGQHISSYNSVEFIANTFTSYYFKGINLFDYIEVLEDLNLEGVSRRFNEHFDLNKSVLSLVKPNK</sequence>
<accession>A0A1T5LSN0</accession>
<dbReference type="Pfam" id="PF05193">
    <property type="entry name" value="Peptidase_M16_C"/>
    <property type="match status" value="1"/>
</dbReference>
<name>A0A1T5LSN0_9FIRM</name>
<dbReference type="PANTHER" id="PTHR11851:SF134">
    <property type="entry name" value="ZINC-DEPENDENT PROTEASE"/>
    <property type="match status" value="1"/>
</dbReference>
<dbReference type="NCBIfam" id="NF047421">
    <property type="entry name" value="YfmH_fam"/>
    <property type="match status" value="1"/>
</dbReference>
<dbReference type="PANTHER" id="PTHR11851">
    <property type="entry name" value="METALLOPROTEASE"/>
    <property type="match status" value="1"/>
</dbReference>
<reference evidence="3 4" key="1">
    <citation type="submission" date="2017-02" db="EMBL/GenBank/DDBJ databases">
        <authorList>
            <person name="Peterson S.W."/>
        </authorList>
    </citation>
    <scope>NUCLEOTIDE SEQUENCE [LARGE SCALE GENOMIC DNA]</scope>
    <source>
        <strain evidence="3 4">M1</strain>
    </source>
</reference>
<evidence type="ECO:0000259" key="1">
    <source>
        <dbReference type="Pfam" id="PF00675"/>
    </source>
</evidence>
<dbReference type="SUPFAM" id="SSF63411">
    <property type="entry name" value="LuxS/MPP-like metallohydrolase"/>
    <property type="match status" value="2"/>
</dbReference>
<proteinExistence type="predicted"/>
<dbReference type="STRING" id="36842.SAMN02194393_03230"/>